<dbReference type="Proteomes" id="UP001416858">
    <property type="component" value="Unassembled WGS sequence"/>
</dbReference>
<reference evidence="1 2" key="1">
    <citation type="submission" date="2024-02" db="EMBL/GenBank/DDBJ databases">
        <title>Rhodopirellula caenicola NBRC 110016.</title>
        <authorList>
            <person name="Ichikawa N."/>
            <person name="Katano-Makiyama Y."/>
            <person name="Hidaka K."/>
        </authorList>
    </citation>
    <scope>NUCLEOTIDE SEQUENCE [LARGE SCALE GENOMIC DNA]</scope>
    <source>
        <strain evidence="1 2">NBRC 110016</strain>
    </source>
</reference>
<gene>
    <name evidence="1" type="ORF">Rcae01_05522</name>
</gene>
<evidence type="ECO:0000313" key="1">
    <source>
        <dbReference type="EMBL" id="GAA5510016.1"/>
    </source>
</evidence>
<keyword evidence="2" id="KW-1185">Reference proteome</keyword>
<comment type="caution">
    <text evidence="1">The sequence shown here is derived from an EMBL/GenBank/DDBJ whole genome shotgun (WGS) entry which is preliminary data.</text>
</comment>
<evidence type="ECO:0000313" key="2">
    <source>
        <dbReference type="Proteomes" id="UP001416858"/>
    </source>
</evidence>
<accession>A0ABP9VY37</accession>
<proteinExistence type="predicted"/>
<name>A0ABP9VY37_9BACT</name>
<sequence>MTAVNPIWGECERAEETLWQLRSIYRLIRKFNIDCVSQIEVGNEPSVQFADKDQFLALFGHLDHTRYTSWGSEYFSVVIDDVTFVTVQSLYETELTNRDKPEVHCATS</sequence>
<protein>
    <submittedName>
        <fullName evidence="1">Uncharacterized protein</fullName>
    </submittedName>
</protein>
<dbReference type="RefSeq" id="WP_345687585.1">
    <property type="nucleotide sequence ID" value="NZ_BAABRO010000018.1"/>
</dbReference>
<organism evidence="1 2">
    <name type="scientific">Novipirellula caenicola</name>
    <dbReference type="NCBI Taxonomy" id="1536901"/>
    <lineage>
        <taxon>Bacteria</taxon>
        <taxon>Pseudomonadati</taxon>
        <taxon>Planctomycetota</taxon>
        <taxon>Planctomycetia</taxon>
        <taxon>Pirellulales</taxon>
        <taxon>Pirellulaceae</taxon>
        <taxon>Novipirellula</taxon>
    </lineage>
</organism>
<dbReference type="EMBL" id="BAABRO010000018">
    <property type="protein sequence ID" value="GAA5510016.1"/>
    <property type="molecule type" value="Genomic_DNA"/>
</dbReference>